<protein>
    <submittedName>
        <fullName evidence="3">DUF4440 domain-containing protein</fullName>
    </submittedName>
</protein>
<evidence type="ECO:0000313" key="3">
    <source>
        <dbReference type="EMBL" id="KAF1726731.1"/>
    </source>
</evidence>
<dbReference type="Pfam" id="PF14534">
    <property type="entry name" value="DUF4440"/>
    <property type="match status" value="1"/>
</dbReference>
<dbReference type="InterPro" id="IPR027843">
    <property type="entry name" value="DUF4440"/>
</dbReference>
<feature type="signal peptide" evidence="1">
    <location>
        <begin position="1"/>
        <end position="30"/>
    </location>
</feature>
<sequence length="171" mass="18745">MTAVRSRVAKAAFGGLLGTALLCGAVEATAATERTPEQLTDTIDALDTAVFDAFNTCADPAQLAKHAAYFDDAVEFYHDNGGVTWTRDEMIGRTRQYVCGHYRRERVPGTLVVYPIKDFGAIAQGKHRFCDLGGTDCAGEADFVMVWRERDGQWQVTRVLSYAHRPATPAP</sequence>
<evidence type="ECO:0000313" key="4">
    <source>
        <dbReference type="Proteomes" id="UP000781710"/>
    </source>
</evidence>
<evidence type="ECO:0000256" key="1">
    <source>
        <dbReference type="SAM" id="SignalP"/>
    </source>
</evidence>
<accession>A0ABQ6ZKN0</accession>
<dbReference type="Gene3D" id="3.10.450.50">
    <property type="match status" value="1"/>
</dbReference>
<organism evidence="3 4">
    <name type="scientific">Pseudoxanthomonas japonensis</name>
    <dbReference type="NCBI Taxonomy" id="69284"/>
    <lineage>
        <taxon>Bacteria</taxon>
        <taxon>Pseudomonadati</taxon>
        <taxon>Pseudomonadota</taxon>
        <taxon>Gammaproteobacteria</taxon>
        <taxon>Lysobacterales</taxon>
        <taxon>Lysobacteraceae</taxon>
        <taxon>Pseudoxanthomonas</taxon>
    </lineage>
</organism>
<dbReference type="RefSeq" id="WP_162336625.1">
    <property type="nucleotide sequence ID" value="NZ_JBHSRQ010000016.1"/>
</dbReference>
<comment type="caution">
    <text evidence="3">The sequence shown here is derived from an EMBL/GenBank/DDBJ whole genome shotgun (WGS) entry which is preliminary data.</text>
</comment>
<gene>
    <name evidence="3" type="ORF">CSC78_04040</name>
</gene>
<evidence type="ECO:0000259" key="2">
    <source>
        <dbReference type="Pfam" id="PF14534"/>
    </source>
</evidence>
<dbReference type="EMBL" id="PDWW01000003">
    <property type="protein sequence ID" value="KAF1726731.1"/>
    <property type="molecule type" value="Genomic_DNA"/>
</dbReference>
<feature type="domain" description="DUF4440" evidence="2">
    <location>
        <begin position="43"/>
        <end position="156"/>
    </location>
</feature>
<keyword evidence="4" id="KW-1185">Reference proteome</keyword>
<proteinExistence type="predicted"/>
<dbReference type="Proteomes" id="UP000781710">
    <property type="component" value="Unassembled WGS sequence"/>
</dbReference>
<feature type="chain" id="PRO_5045716841" evidence="1">
    <location>
        <begin position="31"/>
        <end position="171"/>
    </location>
</feature>
<dbReference type="SUPFAM" id="SSF54427">
    <property type="entry name" value="NTF2-like"/>
    <property type="match status" value="1"/>
</dbReference>
<reference evidence="3 4" key="1">
    <citation type="submission" date="2017-10" db="EMBL/GenBank/DDBJ databases">
        <title>Whole genome sequencing of members of genus Pseudoxanthomonas.</title>
        <authorList>
            <person name="Kumar S."/>
            <person name="Bansal K."/>
            <person name="Kaur A."/>
            <person name="Patil P."/>
            <person name="Sharma S."/>
            <person name="Patil P.B."/>
        </authorList>
    </citation>
    <scope>NUCLEOTIDE SEQUENCE [LARGE SCALE GENOMIC DNA]</scope>
    <source>
        <strain evidence="3 4">DSM 17109</strain>
    </source>
</reference>
<dbReference type="InterPro" id="IPR032710">
    <property type="entry name" value="NTF2-like_dom_sf"/>
</dbReference>
<keyword evidence="1" id="KW-0732">Signal</keyword>
<name>A0ABQ6ZKN0_9GAMM</name>